<evidence type="ECO:0000313" key="10">
    <source>
        <dbReference type="EMBL" id="MBC2576417.1"/>
    </source>
</evidence>
<comment type="function">
    <text evidence="8">ATP-binding (A) component of a common energy-coupling factor (ECF) ABC-transporter complex.</text>
</comment>
<organism evidence="10 11">
    <name type="scientific">Peptostreptococcus canis</name>
    <dbReference type="NCBI Taxonomy" id="1159213"/>
    <lineage>
        <taxon>Bacteria</taxon>
        <taxon>Bacillati</taxon>
        <taxon>Bacillota</taxon>
        <taxon>Clostridia</taxon>
        <taxon>Peptostreptococcales</taxon>
        <taxon>Peptostreptococcaceae</taxon>
        <taxon>Peptostreptococcus</taxon>
    </lineage>
</organism>
<evidence type="ECO:0000256" key="8">
    <source>
        <dbReference type="RuleBase" id="RU365104"/>
    </source>
</evidence>
<dbReference type="PANTHER" id="PTHR43553:SF27">
    <property type="entry name" value="ENERGY-COUPLING FACTOR TRANSPORTER ATP-BINDING PROTEIN ECFA2"/>
    <property type="match status" value="1"/>
</dbReference>
<dbReference type="PROSITE" id="PS00211">
    <property type="entry name" value="ABC_TRANSPORTER_1"/>
    <property type="match status" value="1"/>
</dbReference>
<comment type="subunit">
    <text evidence="8">Forms a stable energy-coupling factor (ECF) transporter complex composed of 2 membrane-embedded substrate-binding proteins (S component), 2 ATP-binding proteins (A component) and 2 transmembrane proteins (T component).</text>
</comment>
<comment type="similarity">
    <text evidence="8">Belongs to the ABC transporter superfamily. Energy-coupling factor EcfA family.</text>
</comment>
<keyword evidence="11" id="KW-1185">Reference proteome</keyword>
<dbReference type="NCBIfam" id="TIGR04521">
    <property type="entry name" value="ECF_ATPase_2"/>
    <property type="match status" value="1"/>
</dbReference>
<accession>A0ABR6TLZ1</accession>
<dbReference type="SUPFAM" id="SSF52540">
    <property type="entry name" value="P-loop containing nucleoside triphosphate hydrolases"/>
    <property type="match status" value="1"/>
</dbReference>
<dbReference type="Pfam" id="PF00005">
    <property type="entry name" value="ABC_tran"/>
    <property type="match status" value="1"/>
</dbReference>
<dbReference type="InterPro" id="IPR003439">
    <property type="entry name" value="ABC_transporter-like_ATP-bd"/>
</dbReference>
<keyword evidence="4 8" id="KW-0547">Nucleotide-binding</keyword>
<proteinExistence type="inferred from homology"/>
<keyword evidence="6" id="KW-1278">Translocase</keyword>
<feature type="domain" description="ABC transporter" evidence="9">
    <location>
        <begin position="3"/>
        <end position="245"/>
    </location>
</feature>
<dbReference type="SMART" id="SM00382">
    <property type="entry name" value="AAA"/>
    <property type="match status" value="1"/>
</dbReference>
<evidence type="ECO:0000256" key="6">
    <source>
        <dbReference type="ARBA" id="ARBA00022967"/>
    </source>
</evidence>
<evidence type="ECO:0000256" key="1">
    <source>
        <dbReference type="ARBA" id="ARBA00004202"/>
    </source>
</evidence>
<protein>
    <recommendedName>
        <fullName evidence="8">Energy-coupling factor transporter ATP-binding protein EcfA2</fullName>
        <ecNumber evidence="8">7.-.-.-</ecNumber>
    </recommendedName>
</protein>
<dbReference type="InterPro" id="IPR017871">
    <property type="entry name" value="ABC_transporter-like_CS"/>
</dbReference>
<evidence type="ECO:0000259" key="9">
    <source>
        <dbReference type="PROSITE" id="PS50893"/>
    </source>
</evidence>
<sequence>MSIKVENLTHIYDEGLPFAHKALDDVSFEINDGDFVGLIGHTGSGKSTLIQHLNGIMKPNYGKIFINDFDITGKNQNLTEIRKRVGIVFQYAEYQLFEETVERDIAFGPTNLGLDEEEISKRVKKSMKDVGLDYETYAQKSPFDLSGGQKRRVAIAGVIAMNPEVLILDEPTAGLDPGGRDEIFELIKSLHDNNNMTVILSSHSMDDMAKLVNTLMVMNKGKLEFFGEPRQIFKDNADKLKDMGLDIPQVLELALKLRKKAGFNIRTDVINISEVKKEIERCLREKDYIEIKLDNKIETNGFFHTREGV</sequence>
<dbReference type="RefSeq" id="WP_185624437.1">
    <property type="nucleotide sequence ID" value="NZ_JABGBW010000005.1"/>
</dbReference>
<dbReference type="InterPro" id="IPR027417">
    <property type="entry name" value="P-loop_NTPase"/>
</dbReference>
<evidence type="ECO:0000256" key="3">
    <source>
        <dbReference type="ARBA" id="ARBA00022475"/>
    </source>
</evidence>
<dbReference type="InterPro" id="IPR030946">
    <property type="entry name" value="EcfA2"/>
</dbReference>
<keyword evidence="5 8" id="KW-0067">ATP-binding</keyword>
<comment type="caution">
    <text evidence="10">The sequence shown here is derived from an EMBL/GenBank/DDBJ whole genome shotgun (WGS) entry which is preliminary data.</text>
</comment>
<evidence type="ECO:0000313" key="11">
    <source>
        <dbReference type="Proteomes" id="UP000713904"/>
    </source>
</evidence>
<gene>
    <name evidence="10" type="ORF">HLB29_06930</name>
</gene>
<dbReference type="InterPro" id="IPR003593">
    <property type="entry name" value="AAA+_ATPase"/>
</dbReference>
<evidence type="ECO:0000256" key="4">
    <source>
        <dbReference type="ARBA" id="ARBA00022741"/>
    </source>
</evidence>
<comment type="subcellular location">
    <subcellularLocation>
        <location evidence="1 8">Cell membrane</location>
        <topology evidence="1 8">Peripheral membrane protein</topology>
    </subcellularLocation>
</comment>
<reference evidence="10 11" key="1">
    <citation type="submission" date="2020-05" db="EMBL/GenBank/DDBJ databases">
        <title>Draft genome of xy-202 and genomic insight in genome of the genus Peptostreptococcus.</title>
        <authorList>
            <person name="Zhang Z."/>
        </authorList>
    </citation>
    <scope>NUCLEOTIDE SEQUENCE [LARGE SCALE GENOMIC DNA]</scope>
    <source>
        <strain evidence="10 11">DSM 27025</strain>
    </source>
</reference>
<keyword evidence="3 8" id="KW-1003">Cell membrane</keyword>
<keyword evidence="2 8" id="KW-0813">Transport</keyword>
<dbReference type="PROSITE" id="PS50893">
    <property type="entry name" value="ABC_TRANSPORTER_2"/>
    <property type="match status" value="1"/>
</dbReference>
<dbReference type="Gene3D" id="3.40.50.300">
    <property type="entry name" value="P-loop containing nucleotide triphosphate hydrolases"/>
    <property type="match status" value="1"/>
</dbReference>
<dbReference type="EMBL" id="JABGBW010000005">
    <property type="protein sequence ID" value="MBC2576417.1"/>
    <property type="molecule type" value="Genomic_DNA"/>
</dbReference>
<dbReference type="EC" id="7.-.-.-" evidence="8"/>
<dbReference type="InterPro" id="IPR015856">
    <property type="entry name" value="ABC_transpr_CbiO/EcfA_su"/>
</dbReference>
<evidence type="ECO:0000256" key="2">
    <source>
        <dbReference type="ARBA" id="ARBA00022448"/>
    </source>
</evidence>
<dbReference type="Proteomes" id="UP000713904">
    <property type="component" value="Unassembled WGS sequence"/>
</dbReference>
<dbReference type="PANTHER" id="PTHR43553">
    <property type="entry name" value="HEAVY METAL TRANSPORTER"/>
    <property type="match status" value="1"/>
</dbReference>
<evidence type="ECO:0000256" key="5">
    <source>
        <dbReference type="ARBA" id="ARBA00022840"/>
    </source>
</evidence>
<keyword evidence="7 8" id="KW-0472">Membrane</keyword>
<name>A0ABR6TLZ1_9FIRM</name>
<dbReference type="InterPro" id="IPR050095">
    <property type="entry name" value="ECF_ABC_transporter_ATP-bd"/>
</dbReference>
<dbReference type="CDD" id="cd03225">
    <property type="entry name" value="ABC_cobalt_CbiO_domain1"/>
    <property type="match status" value="1"/>
</dbReference>
<evidence type="ECO:0000256" key="7">
    <source>
        <dbReference type="ARBA" id="ARBA00023136"/>
    </source>
</evidence>
<dbReference type="NCBIfam" id="NF010158">
    <property type="entry name" value="PRK13637.1"/>
    <property type="match status" value="1"/>
</dbReference>